<keyword evidence="1" id="KW-1133">Transmembrane helix</keyword>
<keyword evidence="1" id="KW-0472">Membrane</keyword>
<keyword evidence="1" id="KW-0812">Transmembrane</keyword>
<feature type="transmembrane region" description="Helical" evidence="1">
    <location>
        <begin position="37"/>
        <end position="55"/>
    </location>
</feature>
<evidence type="ECO:0000256" key="1">
    <source>
        <dbReference type="SAM" id="Phobius"/>
    </source>
</evidence>
<reference evidence="3 4" key="1">
    <citation type="submission" date="2014-06" db="EMBL/GenBank/DDBJ databases">
        <title>Rhizobium pelagicum/R2-400B4.</title>
        <authorList>
            <person name="Kimes N.E."/>
            <person name="Lopez-Perez M."/>
        </authorList>
    </citation>
    <scope>NUCLEOTIDE SEQUENCE [LARGE SCALE GENOMIC DNA]</scope>
    <source>
        <strain evidence="3 4">R2-400B4</strain>
    </source>
</reference>
<sequence>MRLPDFWTGLAFTALGIAIAVYAQGFHVPAGAASPRLLPTIVGGFMAMFGGLITFRGWRGAGNVELPGWLSSRRQIALIVFLPLAVVAYGLLALRFGSIPVATVIVFLHSVIYGLRPIYALILGLFIGLVVTYLFIHVLGIPLPAGPIEELLS</sequence>
<evidence type="ECO:0000313" key="3">
    <source>
        <dbReference type="EMBL" id="KEQ03062.1"/>
    </source>
</evidence>
<organism evidence="3 4">
    <name type="scientific">Pseudorhizobium pelagicum</name>
    <dbReference type="NCBI Taxonomy" id="1509405"/>
    <lineage>
        <taxon>Bacteria</taxon>
        <taxon>Pseudomonadati</taxon>
        <taxon>Pseudomonadota</taxon>
        <taxon>Alphaproteobacteria</taxon>
        <taxon>Hyphomicrobiales</taxon>
        <taxon>Rhizobiaceae</taxon>
        <taxon>Rhizobium/Agrobacterium group</taxon>
        <taxon>Pseudorhizobium</taxon>
    </lineage>
</organism>
<accession>A0A922NWF0</accession>
<comment type="caution">
    <text evidence="3">The sequence shown here is derived from an EMBL/GenBank/DDBJ whole genome shotgun (WGS) entry which is preliminary data.</text>
</comment>
<dbReference type="RefSeq" id="WP_037169297.1">
    <property type="nucleotide sequence ID" value="NZ_JOKI01000034.1"/>
</dbReference>
<dbReference type="OrthoDB" id="6174504at2"/>
<evidence type="ECO:0000259" key="2">
    <source>
        <dbReference type="Pfam" id="PF07331"/>
    </source>
</evidence>
<proteinExistence type="predicted"/>
<dbReference type="Pfam" id="PF07331">
    <property type="entry name" value="TctB"/>
    <property type="match status" value="1"/>
</dbReference>
<protein>
    <recommendedName>
        <fullName evidence="2">DUF1468 domain-containing protein</fullName>
    </recommendedName>
</protein>
<feature type="domain" description="DUF1468" evidence="2">
    <location>
        <begin position="7"/>
        <end position="144"/>
    </location>
</feature>
<evidence type="ECO:0000313" key="4">
    <source>
        <dbReference type="Proteomes" id="UP000052167"/>
    </source>
</evidence>
<gene>
    <name evidence="3" type="ORF">GV68_17955</name>
</gene>
<dbReference type="InterPro" id="IPR009936">
    <property type="entry name" value="DUF1468"/>
</dbReference>
<dbReference type="Proteomes" id="UP000052167">
    <property type="component" value="Unassembled WGS sequence"/>
</dbReference>
<feature type="transmembrane region" description="Helical" evidence="1">
    <location>
        <begin position="120"/>
        <end position="143"/>
    </location>
</feature>
<dbReference type="AlphaFoldDB" id="A0A922NWF0"/>
<feature type="transmembrane region" description="Helical" evidence="1">
    <location>
        <begin position="75"/>
        <end position="108"/>
    </location>
</feature>
<name>A0A922NWF0_9HYPH</name>
<dbReference type="EMBL" id="JOKJ01000038">
    <property type="protein sequence ID" value="KEQ03062.1"/>
    <property type="molecule type" value="Genomic_DNA"/>
</dbReference>
<feature type="transmembrane region" description="Helical" evidence="1">
    <location>
        <begin position="6"/>
        <end position="25"/>
    </location>
</feature>
<keyword evidence="4" id="KW-1185">Reference proteome</keyword>